<dbReference type="InterPro" id="IPR004358">
    <property type="entry name" value="Sig_transdc_His_kin-like_C"/>
</dbReference>
<protein>
    <recommendedName>
        <fullName evidence="2">histidine kinase</fullName>
        <ecNumber evidence="2">2.7.13.3</ecNumber>
    </recommendedName>
</protein>
<evidence type="ECO:0000259" key="9">
    <source>
        <dbReference type="PROSITE" id="PS50109"/>
    </source>
</evidence>
<evidence type="ECO:0000256" key="6">
    <source>
        <dbReference type="ARBA" id="ARBA00022777"/>
    </source>
</evidence>
<dbReference type="PRINTS" id="PR00344">
    <property type="entry name" value="BCTRLSENSOR"/>
</dbReference>
<dbReference type="GO" id="GO:0005524">
    <property type="term" value="F:ATP binding"/>
    <property type="evidence" value="ECO:0007669"/>
    <property type="project" value="UniProtKB-KW"/>
</dbReference>
<keyword evidence="6 11" id="KW-0418">Kinase</keyword>
<gene>
    <name evidence="11" type="ORF">ACZ87_02785</name>
    <name evidence="10" type="ORF">BBW68_14110</name>
</gene>
<dbReference type="EMBL" id="MAYS01000487">
    <property type="protein sequence ID" value="OFC60856.1"/>
    <property type="molecule type" value="Genomic_DNA"/>
</dbReference>
<evidence type="ECO:0000256" key="4">
    <source>
        <dbReference type="ARBA" id="ARBA00022679"/>
    </source>
</evidence>
<keyword evidence="7" id="KW-0067">ATP-binding</keyword>
<dbReference type="Proteomes" id="UP000244334">
    <property type="component" value="Unassembled WGS sequence"/>
</dbReference>
<evidence type="ECO:0000256" key="3">
    <source>
        <dbReference type="ARBA" id="ARBA00022553"/>
    </source>
</evidence>
<keyword evidence="5" id="KW-0547">Nucleotide-binding</keyword>
<proteinExistence type="predicted"/>
<feature type="domain" description="Histidine kinase" evidence="9">
    <location>
        <begin position="1"/>
        <end position="137"/>
    </location>
</feature>
<dbReference type="InterPro" id="IPR036890">
    <property type="entry name" value="HATPase_C_sf"/>
</dbReference>
<reference evidence="10 12" key="1">
    <citation type="submission" date="2016-07" db="EMBL/GenBank/DDBJ databases">
        <authorList>
            <person name="Yuval B."/>
        </authorList>
    </citation>
    <scope>NUCLEOTIDE SEQUENCE [LARGE SCALE GENOMIC DNA]</scope>
    <source>
        <strain evidence="10 12">IL</strain>
    </source>
</reference>
<evidence type="ECO:0000256" key="2">
    <source>
        <dbReference type="ARBA" id="ARBA00012438"/>
    </source>
</evidence>
<comment type="catalytic activity">
    <reaction evidence="1">
        <text>ATP + protein L-histidine = ADP + protein N-phospho-L-histidine.</text>
        <dbReference type="EC" id="2.7.13.3"/>
    </reaction>
</comment>
<evidence type="ECO:0000256" key="1">
    <source>
        <dbReference type="ARBA" id="ARBA00000085"/>
    </source>
</evidence>
<dbReference type="Proteomes" id="UP000243534">
    <property type="component" value="Unassembled WGS sequence"/>
</dbReference>
<sequence>MQKFELTAESHHQHMRVTAAPGISLVTADLDMMERVLTNLLDNALRHTPEHGLIEIEMTQQVGKVQVQVNDSGQGIAAELREDLFVRPSLLNARRHRARGMGLMIVRRILQLHDSDIKLGECQQRGAFFQFFVPSVKEGAGEGADRKRRSAPTDVGVGGDRFSGQPDLYPIDQERIFFSARSSAK</sequence>
<dbReference type="GO" id="GO:0004673">
    <property type="term" value="F:protein histidine kinase activity"/>
    <property type="evidence" value="ECO:0007669"/>
    <property type="project" value="UniProtKB-EC"/>
</dbReference>
<feature type="region of interest" description="Disordered" evidence="8">
    <location>
        <begin position="141"/>
        <end position="168"/>
    </location>
</feature>
<dbReference type="PANTHER" id="PTHR44936">
    <property type="entry name" value="SENSOR PROTEIN CREC"/>
    <property type="match status" value="1"/>
</dbReference>
<dbReference type="SUPFAM" id="SSF55874">
    <property type="entry name" value="ATPase domain of HSP90 chaperone/DNA topoisomerase II/histidine kinase"/>
    <property type="match status" value="1"/>
</dbReference>
<organism evidence="10 12">
    <name type="scientific">Candidatus Erwinia dacicola</name>
    <dbReference type="NCBI Taxonomy" id="252393"/>
    <lineage>
        <taxon>Bacteria</taxon>
        <taxon>Pseudomonadati</taxon>
        <taxon>Pseudomonadota</taxon>
        <taxon>Gammaproteobacteria</taxon>
        <taxon>Enterobacterales</taxon>
        <taxon>Erwiniaceae</taxon>
        <taxon>Erwinia</taxon>
    </lineage>
</organism>
<dbReference type="AlphaFoldDB" id="A0A1E7YWF3"/>
<dbReference type="Pfam" id="PF02518">
    <property type="entry name" value="HATPase_c"/>
    <property type="match status" value="1"/>
</dbReference>
<comment type="caution">
    <text evidence="10">The sequence shown here is derived from an EMBL/GenBank/DDBJ whole genome shotgun (WGS) entry which is preliminary data.</text>
</comment>
<evidence type="ECO:0000313" key="10">
    <source>
        <dbReference type="EMBL" id="OFC60856.1"/>
    </source>
</evidence>
<reference evidence="11 13" key="2">
    <citation type="submission" date="2018-04" db="EMBL/GenBank/DDBJ databases">
        <title>Genomes of the Obligate Erwinia dacicola and Facultative Enterobacter sp. OLF Endosymbionts of the Olive Fruit fly, Bactrocera oleae.</title>
        <authorList>
            <person name="Estes A.M."/>
            <person name="Hearn D.J."/>
            <person name="Agarwal S."/>
            <person name="Pierson E.A."/>
            <person name="Dunning-Hotopp J.C."/>
        </authorList>
    </citation>
    <scope>NUCLEOTIDE SEQUENCE [LARGE SCALE GENOMIC DNA]</scope>
    <source>
        <strain evidence="11 13">Oroville</strain>
    </source>
</reference>
<dbReference type="InterPro" id="IPR003594">
    <property type="entry name" value="HATPase_dom"/>
</dbReference>
<accession>A0A1E7YWF3</accession>
<evidence type="ECO:0000256" key="7">
    <source>
        <dbReference type="ARBA" id="ARBA00022840"/>
    </source>
</evidence>
<dbReference type="EMBL" id="LJAM02000355">
    <property type="protein sequence ID" value="RAP70414.1"/>
    <property type="molecule type" value="Genomic_DNA"/>
</dbReference>
<evidence type="ECO:0000313" key="12">
    <source>
        <dbReference type="Proteomes" id="UP000243534"/>
    </source>
</evidence>
<dbReference type="PROSITE" id="PS50109">
    <property type="entry name" value="HIS_KIN"/>
    <property type="match status" value="1"/>
</dbReference>
<keyword evidence="13" id="KW-1185">Reference proteome</keyword>
<name>A0A1E7YWF3_9GAMM</name>
<evidence type="ECO:0000256" key="5">
    <source>
        <dbReference type="ARBA" id="ARBA00022741"/>
    </source>
</evidence>
<keyword evidence="4" id="KW-0808">Transferase</keyword>
<dbReference type="EC" id="2.7.13.3" evidence="2"/>
<dbReference type="SMART" id="SM00387">
    <property type="entry name" value="HATPase_c"/>
    <property type="match status" value="1"/>
</dbReference>
<dbReference type="InterPro" id="IPR005467">
    <property type="entry name" value="His_kinase_dom"/>
</dbReference>
<evidence type="ECO:0000313" key="11">
    <source>
        <dbReference type="EMBL" id="RAP70414.1"/>
    </source>
</evidence>
<dbReference type="PANTHER" id="PTHR44936:SF10">
    <property type="entry name" value="SENSOR PROTEIN RSTB"/>
    <property type="match status" value="1"/>
</dbReference>
<evidence type="ECO:0000313" key="13">
    <source>
        <dbReference type="Proteomes" id="UP000244334"/>
    </source>
</evidence>
<dbReference type="InterPro" id="IPR050980">
    <property type="entry name" value="2C_sensor_his_kinase"/>
</dbReference>
<evidence type="ECO:0000256" key="8">
    <source>
        <dbReference type="SAM" id="MobiDB-lite"/>
    </source>
</evidence>
<dbReference type="Gene3D" id="3.30.565.10">
    <property type="entry name" value="Histidine kinase-like ATPase, C-terminal domain"/>
    <property type="match status" value="1"/>
</dbReference>
<keyword evidence="3" id="KW-0597">Phosphoprotein</keyword>